<comment type="caution">
    <text evidence="3">The sequence shown here is derived from an EMBL/GenBank/DDBJ whole genome shotgun (WGS) entry which is preliminary data.</text>
</comment>
<dbReference type="Gene3D" id="2.60.120.650">
    <property type="entry name" value="Cupin"/>
    <property type="match status" value="1"/>
</dbReference>
<comment type="similarity">
    <text evidence="1">Belongs to the JARID1 histone demethylase family.</text>
</comment>
<evidence type="ECO:0000259" key="2">
    <source>
        <dbReference type="PROSITE" id="PS51184"/>
    </source>
</evidence>
<dbReference type="SUPFAM" id="SSF51197">
    <property type="entry name" value="Clavaminate synthase-like"/>
    <property type="match status" value="1"/>
</dbReference>
<dbReference type="InterPro" id="IPR041667">
    <property type="entry name" value="Cupin_8"/>
</dbReference>
<gene>
    <name evidence="3" type="ORF">OSTQU699_LOCUS4156</name>
</gene>
<dbReference type="Proteomes" id="UP000708148">
    <property type="component" value="Unassembled WGS sequence"/>
</dbReference>
<organism evidence="3 4">
    <name type="scientific">Ostreobium quekettii</name>
    <dbReference type="NCBI Taxonomy" id="121088"/>
    <lineage>
        <taxon>Eukaryota</taxon>
        <taxon>Viridiplantae</taxon>
        <taxon>Chlorophyta</taxon>
        <taxon>core chlorophytes</taxon>
        <taxon>Ulvophyceae</taxon>
        <taxon>TCBD clade</taxon>
        <taxon>Bryopsidales</taxon>
        <taxon>Ostreobineae</taxon>
        <taxon>Ostreobiaceae</taxon>
        <taxon>Ostreobium</taxon>
    </lineage>
</organism>
<dbReference type="EMBL" id="CAJHUC010000886">
    <property type="protein sequence ID" value="CAD7698797.1"/>
    <property type="molecule type" value="Genomic_DNA"/>
</dbReference>
<reference evidence="3" key="1">
    <citation type="submission" date="2020-12" db="EMBL/GenBank/DDBJ databases">
        <authorList>
            <person name="Iha C."/>
        </authorList>
    </citation>
    <scope>NUCLEOTIDE SEQUENCE</scope>
</reference>
<proteinExistence type="inferred from homology"/>
<accession>A0A8S1J5K8</accession>
<protein>
    <recommendedName>
        <fullName evidence="2">JmjC domain-containing protein</fullName>
    </recommendedName>
</protein>
<dbReference type="OrthoDB" id="263283at2759"/>
<dbReference type="PANTHER" id="PTHR12461:SF104">
    <property type="entry name" value="TRNA WYBUTOSINE-SYNTHESIZING PROTEIN 5"/>
    <property type="match status" value="1"/>
</dbReference>
<dbReference type="PANTHER" id="PTHR12461">
    <property type="entry name" value="HYPOXIA-INDUCIBLE FACTOR 1 ALPHA INHIBITOR-RELATED"/>
    <property type="match status" value="1"/>
</dbReference>
<dbReference type="Pfam" id="PF13621">
    <property type="entry name" value="Cupin_8"/>
    <property type="match status" value="1"/>
</dbReference>
<sequence>MSQDALLRFDGRVAVLQHVTEQQFCDHVLPARLPVVLKGLDIGCAPQQWTPAYLRDLPSSQATLVGVHVSTEPSGCLNFVNRNFVFKTMSLSELVARCTGQKMEPLIGNGERYYLRSIGANPRKEPSSIEKSFPDLARSLNLPQLFPADSEFSSVLRITSPGVRLWTHFDVMDNFLVQIRGTKRVQLWSPDDEENLYVQGSSSEVMDVDDPDLARYPLFAKACRWKCELQPGDVLFIPALWFHNVYTEEFSVSANVFWRQLPKNMYDKKDLYGNRDPIPATEALKAIDAAAAKLLELPNYYRQFYCKRLQRQLGSLVDAGACGECGIE</sequence>
<evidence type="ECO:0000313" key="3">
    <source>
        <dbReference type="EMBL" id="CAD7698797.1"/>
    </source>
</evidence>
<feature type="domain" description="JmjC" evidence="2">
    <location>
        <begin position="122"/>
        <end position="275"/>
    </location>
</feature>
<evidence type="ECO:0000256" key="1">
    <source>
        <dbReference type="ARBA" id="ARBA00006801"/>
    </source>
</evidence>
<dbReference type="AlphaFoldDB" id="A0A8S1J5K8"/>
<dbReference type="SMART" id="SM00558">
    <property type="entry name" value="JmjC"/>
    <property type="match status" value="1"/>
</dbReference>
<dbReference type="InterPro" id="IPR003347">
    <property type="entry name" value="JmjC_dom"/>
</dbReference>
<dbReference type="PROSITE" id="PS51184">
    <property type="entry name" value="JMJC"/>
    <property type="match status" value="1"/>
</dbReference>
<dbReference type="GO" id="GO:0031591">
    <property type="term" value="P:wybutosine biosynthetic process"/>
    <property type="evidence" value="ECO:0007669"/>
    <property type="project" value="TreeGrafter"/>
</dbReference>
<keyword evidence="4" id="KW-1185">Reference proteome</keyword>
<evidence type="ECO:0000313" key="4">
    <source>
        <dbReference type="Proteomes" id="UP000708148"/>
    </source>
</evidence>
<name>A0A8S1J5K8_9CHLO</name>
<dbReference type="GO" id="GO:0000049">
    <property type="term" value="F:tRNA binding"/>
    <property type="evidence" value="ECO:0007669"/>
    <property type="project" value="TreeGrafter"/>
</dbReference>
<dbReference type="Gene3D" id="6.10.140.1470">
    <property type="match status" value="1"/>
</dbReference>